<dbReference type="SUPFAM" id="SSF56235">
    <property type="entry name" value="N-terminal nucleophile aminohydrolases (Ntn hydrolases)"/>
    <property type="match status" value="1"/>
</dbReference>
<gene>
    <name evidence="8" type="ORF">A8L45_20865</name>
</gene>
<dbReference type="Gene3D" id="3.60.20.30">
    <property type="entry name" value="(Glycosyl)asparaginase"/>
    <property type="match status" value="1"/>
</dbReference>
<keyword evidence="3" id="KW-0068">Autocatalytic cleavage</keyword>
<dbReference type="FunFam" id="3.60.20.30:FF:000001">
    <property type="entry name" value="Isoaspartyl peptidase/L-asparaginase"/>
    <property type="match status" value="1"/>
</dbReference>
<dbReference type="PANTHER" id="PTHR10188:SF6">
    <property type="entry name" value="N(4)-(BETA-N-ACETYLGLUCOSAMINYL)-L-ASPARAGINASE"/>
    <property type="match status" value="1"/>
</dbReference>
<dbReference type="InterPro" id="IPR000246">
    <property type="entry name" value="Peptidase_T2"/>
</dbReference>
<dbReference type="GO" id="GO:0016811">
    <property type="term" value="F:hydrolase activity, acting on carbon-nitrogen (but not peptide) bonds, in linear amides"/>
    <property type="evidence" value="ECO:0007669"/>
    <property type="project" value="UniProtKB-ARBA"/>
</dbReference>
<dbReference type="STRING" id="1080227.A8L45_20865"/>
<dbReference type="CDD" id="cd04701">
    <property type="entry name" value="Asparaginase_2"/>
    <property type="match status" value="1"/>
</dbReference>
<dbReference type="OrthoDB" id="9780217at2"/>
<comment type="caution">
    <text evidence="8">The sequence shown here is derived from an EMBL/GenBank/DDBJ whole genome shotgun (WGS) entry which is preliminary data.</text>
</comment>
<dbReference type="GO" id="GO:0006508">
    <property type="term" value="P:proteolysis"/>
    <property type="evidence" value="ECO:0007669"/>
    <property type="project" value="UniProtKB-KW"/>
</dbReference>
<proteinExistence type="predicted"/>
<dbReference type="AlphaFoldDB" id="A0A1C3EA78"/>
<keyword evidence="2" id="KW-0378">Hydrolase</keyword>
<evidence type="ECO:0000256" key="7">
    <source>
        <dbReference type="PIRSR" id="PIRSR600246-3"/>
    </source>
</evidence>
<feature type="binding site" evidence="6">
    <location>
        <begin position="206"/>
        <end position="209"/>
    </location>
    <ligand>
        <name>substrate</name>
    </ligand>
</feature>
<feature type="active site" description="Nucleophile" evidence="5">
    <location>
        <position position="178"/>
    </location>
</feature>
<organism evidence="8 9">
    <name type="scientific">Veronia pacifica</name>
    <dbReference type="NCBI Taxonomy" id="1080227"/>
    <lineage>
        <taxon>Bacteria</taxon>
        <taxon>Pseudomonadati</taxon>
        <taxon>Pseudomonadota</taxon>
        <taxon>Gammaproteobacteria</taxon>
        <taxon>Vibrionales</taxon>
        <taxon>Vibrionaceae</taxon>
        <taxon>Veronia</taxon>
    </lineage>
</organism>
<dbReference type="PANTHER" id="PTHR10188">
    <property type="entry name" value="L-ASPARAGINASE"/>
    <property type="match status" value="1"/>
</dbReference>
<name>A0A1C3EA78_9GAMM</name>
<dbReference type="GO" id="GO:0008233">
    <property type="term" value="F:peptidase activity"/>
    <property type="evidence" value="ECO:0007669"/>
    <property type="project" value="UniProtKB-KW"/>
</dbReference>
<keyword evidence="9" id="KW-1185">Reference proteome</keyword>
<dbReference type="Pfam" id="PF01112">
    <property type="entry name" value="Asparaginase_2"/>
    <property type="match status" value="1"/>
</dbReference>
<evidence type="ECO:0000256" key="2">
    <source>
        <dbReference type="ARBA" id="ARBA00022801"/>
    </source>
</evidence>
<feature type="binding site" evidence="6">
    <location>
        <begin position="229"/>
        <end position="232"/>
    </location>
    <ligand>
        <name>substrate</name>
    </ligand>
</feature>
<evidence type="ECO:0000256" key="3">
    <source>
        <dbReference type="ARBA" id="ARBA00022813"/>
    </source>
</evidence>
<evidence type="ECO:0000313" key="8">
    <source>
        <dbReference type="EMBL" id="ODA30157.1"/>
    </source>
</evidence>
<feature type="site" description="Cleavage; by autolysis" evidence="7">
    <location>
        <begin position="177"/>
        <end position="178"/>
    </location>
</feature>
<dbReference type="RefSeq" id="WP_068905294.1">
    <property type="nucleotide sequence ID" value="NZ_JBHUIF010000006.1"/>
</dbReference>
<evidence type="ECO:0000256" key="4">
    <source>
        <dbReference type="ARBA" id="ARBA00069124"/>
    </source>
</evidence>
<dbReference type="EMBL" id="LYBM01000057">
    <property type="protein sequence ID" value="ODA30157.1"/>
    <property type="molecule type" value="Genomic_DNA"/>
</dbReference>
<evidence type="ECO:0000256" key="5">
    <source>
        <dbReference type="PIRSR" id="PIRSR600246-1"/>
    </source>
</evidence>
<dbReference type="InterPro" id="IPR029055">
    <property type="entry name" value="Ntn_hydrolases_N"/>
</dbReference>
<protein>
    <recommendedName>
        <fullName evidence="4">Isoaspartyl peptidase</fullName>
    </recommendedName>
</protein>
<evidence type="ECO:0000313" key="9">
    <source>
        <dbReference type="Proteomes" id="UP000094936"/>
    </source>
</evidence>
<sequence>MAQFSLAIHGGAGTIEKHRMKADLEQAYRHALADALLAGKNILMAGGSSVDAVVAAVVSMEDNPLFNAGRGSVLTHDEMVEMDAAVMNGKDLNAGALCGVRHIKNPIVLARDIMTGSSHVMLSGDGAEKFAFNEAGHVYTEQDYFFTERRYDQLLDAKSTGRAALSESTFPDDKKHGTVGAVALDASGNLAAATSTGGLTNKRYGRIGDTPIIGAGTYARNGNCAVSATGMGEVLLRCTVASDISGRMRYGNQSLKDACHNVVNGEIKGLGGECGVVAVDAEGQVHFSLNCPGMYRGTLDTHGEPLVAIYDTDTLTPVNQ</sequence>
<evidence type="ECO:0000256" key="1">
    <source>
        <dbReference type="ARBA" id="ARBA00022670"/>
    </source>
</evidence>
<keyword evidence="1" id="KW-0645">Protease</keyword>
<reference evidence="8 9" key="1">
    <citation type="submission" date="2016-05" db="EMBL/GenBank/DDBJ databases">
        <title>Genomic Taxonomy of the Vibrionaceae.</title>
        <authorList>
            <person name="Gomez-Gil B."/>
            <person name="Enciso-Ibarra J."/>
        </authorList>
    </citation>
    <scope>NUCLEOTIDE SEQUENCE [LARGE SCALE GENOMIC DNA]</scope>
    <source>
        <strain evidence="8 9">CAIM 1920</strain>
    </source>
</reference>
<evidence type="ECO:0000256" key="6">
    <source>
        <dbReference type="PIRSR" id="PIRSR600246-2"/>
    </source>
</evidence>
<dbReference type="Proteomes" id="UP000094936">
    <property type="component" value="Unassembled WGS sequence"/>
</dbReference>
<accession>A0A1C3EA78</accession>